<feature type="domain" description="CusB-like beta-barrel" evidence="3">
    <location>
        <begin position="197"/>
        <end position="267"/>
    </location>
</feature>
<proteinExistence type="predicted"/>
<dbReference type="GO" id="GO:1990281">
    <property type="term" value="C:efflux pump complex"/>
    <property type="evidence" value="ECO:0007669"/>
    <property type="project" value="TreeGrafter"/>
</dbReference>
<gene>
    <name evidence="4" type="ORF">MNB_SV-10-1393</name>
</gene>
<dbReference type="PANTHER" id="PTHR30469">
    <property type="entry name" value="MULTIDRUG RESISTANCE PROTEIN MDTA"/>
    <property type="match status" value="1"/>
</dbReference>
<accession>A0A1W1BX92</accession>
<dbReference type="InterPro" id="IPR058792">
    <property type="entry name" value="Beta-barrel_RND_2"/>
</dbReference>
<sequence length="280" mass="32110">MKKRLFTSLLFASLLSSELYAATISVTGTVVSDNQKYIGARYMGYVKDVYVKIGDKVKREDDLFKMDSAEFDILKEQANLALEQTEAMVDVYRTKLDDIRREKALFRGRTDSKSFNYEEWSENLEIMAENAQAMLKSMQTLVKQASQKAKEISVISQYLEVKAPSDGIIVQKNLHVGDMVMPGMPVMVLVDLKDLEIEAQISESDLLKINEGDYVRFRIPSIRYRGHGRIKSIVPSANPMTHTFKIRITFKRSNPKIYPGMYTKITIEYDPSQFKDINEE</sequence>
<evidence type="ECO:0000259" key="3">
    <source>
        <dbReference type="Pfam" id="PF25954"/>
    </source>
</evidence>
<reference evidence="4" key="1">
    <citation type="submission" date="2016-10" db="EMBL/GenBank/DDBJ databases">
        <authorList>
            <person name="de Groot N.N."/>
        </authorList>
    </citation>
    <scope>NUCLEOTIDE SEQUENCE</scope>
</reference>
<keyword evidence="1" id="KW-0175">Coiled coil</keyword>
<dbReference type="EMBL" id="FPHL01000016">
    <property type="protein sequence ID" value="SFV58081.1"/>
    <property type="molecule type" value="Genomic_DNA"/>
</dbReference>
<dbReference type="InterPro" id="IPR058625">
    <property type="entry name" value="MdtA-like_BSH"/>
</dbReference>
<dbReference type="Gene3D" id="2.40.30.170">
    <property type="match status" value="1"/>
</dbReference>
<name>A0A1W1BX92_9ZZZZ</name>
<evidence type="ECO:0000313" key="4">
    <source>
        <dbReference type="EMBL" id="SFV58081.1"/>
    </source>
</evidence>
<dbReference type="Pfam" id="PF25917">
    <property type="entry name" value="BSH_RND"/>
    <property type="match status" value="1"/>
</dbReference>
<dbReference type="NCBIfam" id="TIGR01730">
    <property type="entry name" value="RND_mfp"/>
    <property type="match status" value="1"/>
</dbReference>
<dbReference type="InterPro" id="IPR006143">
    <property type="entry name" value="RND_pump_MFP"/>
</dbReference>
<dbReference type="GO" id="GO:0015562">
    <property type="term" value="F:efflux transmembrane transporter activity"/>
    <property type="evidence" value="ECO:0007669"/>
    <property type="project" value="TreeGrafter"/>
</dbReference>
<organism evidence="4">
    <name type="scientific">hydrothermal vent metagenome</name>
    <dbReference type="NCBI Taxonomy" id="652676"/>
    <lineage>
        <taxon>unclassified sequences</taxon>
        <taxon>metagenomes</taxon>
        <taxon>ecological metagenomes</taxon>
    </lineage>
</organism>
<evidence type="ECO:0000256" key="1">
    <source>
        <dbReference type="SAM" id="Coils"/>
    </source>
</evidence>
<protein>
    <submittedName>
        <fullName evidence="4">Probable RND efflux membrane fusion protein</fullName>
    </submittedName>
</protein>
<evidence type="ECO:0000259" key="2">
    <source>
        <dbReference type="Pfam" id="PF25917"/>
    </source>
</evidence>
<dbReference type="PANTHER" id="PTHR30469:SF15">
    <property type="entry name" value="HLYD FAMILY OF SECRETION PROTEINS"/>
    <property type="match status" value="1"/>
</dbReference>
<dbReference type="Pfam" id="PF25954">
    <property type="entry name" value="Beta-barrel_RND_2"/>
    <property type="match status" value="1"/>
</dbReference>
<dbReference type="SUPFAM" id="SSF111369">
    <property type="entry name" value="HlyD-like secretion proteins"/>
    <property type="match status" value="1"/>
</dbReference>
<dbReference type="AlphaFoldDB" id="A0A1W1BX92"/>
<feature type="domain" description="Multidrug resistance protein MdtA-like barrel-sandwich hybrid" evidence="2">
    <location>
        <begin position="38"/>
        <end position="190"/>
    </location>
</feature>
<dbReference type="Gene3D" id="2.40.50.100">
    <property type="match status" value="2"/>
</dbReference>
<feature type="coiled-coil region" evidence="1">
    <location>
        <begin position="75"/>
        <end position="148"/>
    </location>
</feature>